<dbReference type="InterPro" id="IPR023214">
    <property type="entry name" value="HAD_sf"/>
</dbReference>
<organism evidence="3 4">
    <name type="scientific">Mycoplasmopsis gallopavonis</name>
    <dbReference type="NCBI Taxonomy" id="76629"/>
    <lineage>
        <taxon>Bacteria</taxon>
        <taxon>Bacillati</taxon>
        <taxon>Mycoplasmatota</taxon>
        <taxon>Mycoplasmoidales</taxon>
        <taxon>Metamycoplasmataceae</taxon>
        <taxon>Mycoplasmopsis</taxon>
    </lineage>
</organism>
<name>A0A449AZM7_9BACT</name>
<dbReference type="NCBIfam" id="TIGR00099">
    <property type="entry name" value="Cof-subfamily"/>
    <property type="match status" value="1"/>
</dbReference>
<accession>A0A449AZM7</accession>
<dbReference type="InterPro" id="IPR006379">
    <property type="entry name" value="HAD-SF_hydro_IIB"/>
</dbReference>
<dbReference type="InterPro" id="IPR000150">
    <property type="entry name" value="Cof"/>
</dbReference>
<dbReference type="Pfam" id="PF08282">
    <property type="entry name" value="Hydrolase_3"/>
    <property type="match status" value="1"/>
</dbReference>
<dbReference type="NCBIfam" id="TIGR01484">
    <property type="entry name" value="HAD-SF-IIB"/>
    <property type="match status" value="1"/>
</dbReference>
<evidence type="ECO:0000313" key="4">
    <source>
        <dbReference type="Proteomes" id="UP000289862"/>
    </source>
</evidence>
<dbReference type="Proteomes" id="UP000289862">
    <property type="component" value="Chromosome"/>
</dbReference>
<reference evidence="3 4" key="1">
    <citation type="submission" date="2019-01" db="EMBL/GenBank/DDBJ databases">
        <authorList>
            <consortium name="Pathogen Informatics"/>
        </authorList>
    </citation>
    <scope>NUCLEOTIDE SEQUENCE [LARGE SCALE GENOMIC DNA]</scope>
    <source>
        <strain evidence="3 4">NCTC10186</strain>
    </source>
</reference>
<proteinExistence type="inferred from homology"/>
<protein>
    <submittedName>
        <fullName evidence="3">COF family HAD hydrolase protein</fullName>
        <ecNumber evidence="3">3.1.3.-</ecNumber>
    </submittedName>
</protein>
<dbReference type="GO" id="GO:0005829">
    <property type="term" value="C:cytosol"/>
    <property type="evidence" value="ECO:0007669"/>
    <property type="project" value="TreeGrafter"/>
</dbReference>
<evidence type="ECO:0000313" key="3">
    <source>
        <dbReference type="EMBL" id="VEU72947.1"/>
    </source>
</evidence>
<dbReference type="EC" id="3.1.3.-" evidence="3"/>
<keyword evidence="4" id="KW-1185">Reference proteome</keyword>
<evidence type="ECO:0000256" key="2">
    <source>
        <dbReference type="ARBA" id="ARBA00034778"/>
    </source>
</evidence>
<gene>
    <name evidence="3" type="primary">ywpJ_3</name>
    <name evidence="3" type="ORF">NCTC10186_00433</name>
</gene>
<dbReference type="Gene3D" id="3.40.50.1000">
    <property type="entry name" value="HAD superfamily/HAD-like"/>
    <property type="match status" value="1"/>
</dbReference>
<dbReference type="OrthoDB" id="400219at2"/>
<comment type="similarity">
    <text evidence="2">Belongs to the HAD-like hydrolase superfamily. Cof family.</text>
</comment>
<dbReference type="InterPro" id="IPR036412">
    <property type="entry name" value="HAD-like_sf"/>
</dbReference>
<sequence>MNKPKIIFIDLDGTAMDAPAKKWYNKRPSNYTKEVIAKLSKTIPVVVATGRGVNDTTWKIINSLNMSDFIAWNGAQIIRNKEVVHKEIIPASVIEKLYQVLTKNKCWIIFNSNFDHLTFVKRNIFKWILKLRKTDLKLYSEFKNDFPIYKVLASGVRQKKIQKIHDELREIFKDDLEVAFSGSKNLVIEITKKTASKGIAEQNYCKMLGIDPQDAIHIGDSMNDASAKGKVGKLVAMKNSTQKLKDIADEITEYTCDEQGLAKYLEQFL</sequence>
<dbReference type="KEGG" id="mgal:NCTC10186_00433"/>
<dbReference type="Gene3D" id="3.30.1240.10">
    <property type="match status" value="1"/>
</dbReference>
<comment type="cofactor">
    <cofactor evidence="1">
        <name>Mg(2+)</name>
        <dbReference type="ChEBI" id="CHEBI:18420"/>
    </cofactor>
</comment>
<dbReference type="PANTHER" id="PTHR10000">
    <property type="entry name" value="PHOSPHOSERINE PHOSPHATASE"/>
    <property type="match status" value="1"/>
</dbReference>
<dbReference type="PANTHER" id="PTHR10000:SF8">
    <property type="entry name" value="HAD SUPERFAMILY HYDROLASE-LIKE, TYPE 3"/>
    <property type="match status" value="1"/>
</dbReference>
<dbReference type="AlphaFoldDB" id="A0A449AZM7"/>
<evidence type="ECO:0000256" key="1">
    <source>
        <dbReference type="ARBA" id="ARBA00001946"/>
    </source>
</evidence>
<dbReference type="GO" id="GO:0000287">
    <property type="term" value="F:magnesium ion binding"/>
    <property type="evidence" value="ECO:0007669"/>
    <property type="project" value="TreeGrafter"/>
</dbReference>
<dbReference type="EMBL" id="LR215031">
    <property type="protein sequence ID" value="VEU72947.1"/>
    <property type="molecule type" value="Genomic_DNA"/>
</dbReference>
<dbReference type="RefSeq" id="WP_119572269.1">
    <property type="nucleotide sequence ID" value="NZ_LR215031.1"/>
</dbReference>
<keyword evidence="3" id="KW-0378">Hydrolase</keyword>
<dbReference type="SUPFAM" id="SSF56784">
    <property type="entry name" value="HAD-like"/>
    <property type="match status" value="1"/>
</dbReference>
<dbReference type="GO" id="GO:0016791">
    <property type="term" value="F:phosphatase activity"/>
    <property type="evidence" value="ECO:0007669"/>
    <property type="project" value="UniProtKB-ARBA"/>
</dbReference>